<dbReference type="Proteomes" id="UP000253235">
    <property type="component" value="Unassembled WGS sequence"/>
</dbReference>
<evidence type="ECO:0008006" key="3">
    <source>
        <dbReference type="Google" id="ProtNLM"/>
    </source>
</evidence>
<name>A0A482U2I8_9FLAO</name>
<dbReference type="OrthoDB" id="1524221at2"/>
<sequence>MKTIRWVFSVVLMFLFVNTTEAQILKKFQKKIQDNLTQKAVDKSTDTTDEEEQQIMNKTLNADVMAMAYGKNKVDPALVPDSYSFSWKYSLEIQSENEKAMIMDYFLEPNAEYFGFKMGESGEMFMVIDSRNKLMITAFEQEKEKVAMASKMLDYSEMTSKENQSDGFSYRSLPNKIIMGYSCKGIEATSTDYVMVFYYTNEAKVSFSDMFRSQQRQKTPDVLKRYFKTGDRPLMMTMSMKDLKDKGKITTMKCVVLEKNSREFLKSDYKFM</sequence>
<evidence type="ECO:0000313" key="2">
    <source>
        <dbReference type="Proteomes" id="UP000253235"/>
    </source>
</evidence>
<gene>
    <name evidence="1" type="ORF">DR871_002685</name>
</gene>
<proteinExistence type="predicted"/>
<organism evidence="1 2">
    <name type="scientific">Flavobacterium petrolei</name>
    <dbReference type="NCBI Taxonomy" id="2259594"/>
    <lineage>
        <taxon>Bacteria</taxon>
        <taxon>Pseudomonadati</taxon>
        <taxon>Bacteroidota</taxon>
        <taxon>Flavobacteriia</taxon>
        <taxon>Flavobacteriales</taxon>
        <taxon>Flavobacteriaceae</taxon>
        <taxon>Flavobacterium</taxon>
    </lineage>
</organism>
<dbReference type="RefSeq" id="WP_113664962.1">
    <property type="nucleotide sequence ID" value="NZ_QNVY02000001.1"/>
</dbReference>
<protein>
    <recommendedName>
        <fullName evidence="3">DUF4412 domain-containing protein</fullName>
    </recommendedName>
</protein>
<reference evidence="1 2" key="1">
    <citation type="submission" date="2019-01" db="EMBL/GenBank/DDBJ databases">
        <title>Flavobacterium sp. nov. isolated from arctic soil.</title>
        <authorList>
            <person name="Kim D.-U."/>
        </authorList>
    </citation>
    <scope>NUCLEOTIDE SEQUENCE [LARGE SCALE GENOMIC DNA]</scope>
    <source>
        <strain evidence="1 2">Kopri-42</strain>
    </source>
</reference>
<evidence type="ECO:0000313" key="1">
    <source>
        <dbReference type="EMBL" id="RYJ52970.1"/>
    </source>
</evidence>
<comment type="caution">
    <text evidence="1">The sequence shown here is derived from an EMBL/GenBank/DDBJ whole genome shotgun (WGS) entry which is preliminary data.</text>
</comment>
<dbReference type="AlphaFoldDB" id="A0A482U2I8"/>
<accession>A0A482U2I8</accession>
<keyword evidence="2" id="KW-1185">Reference proteome</keyword>
<dbReference type="EMBL" id="QNVY02000001">
    <property type="protein sequence ID" value="RYJ52970.1"/>
    <property type="molecule type" value="Genomic_DNA"/>
</dbReference>